<evidence type="ECO:0000313" key="2">
    <source>
        <dbReference type="Proteomes" id="UP001239462"/>
    </source>
</evidence>
<dbReference type="RefSeq" id="WP_289162571.1">
    <property type="nucleotide sequence ID" value="NZ_JASZZN010000003.1"/>
</dbReference>
<sequence>MAIIKLTLDTDCLSIEVYTVLRLVSGTSVGQLRQRASSRSPVLTWDTDDFPLTSERSDHHATILEAIERLTSCKCDFHLDYRPSLEDDTETVSTAVLENLFNAEIEYDSQTHN</sequence>
<evidence type="ECO:0000313" key="1">
    <source>
        <dbReference type="EMBL" id="MDM4014988.1"/>
    </source>
</evidence>
<reference evidence="1 2" key="1">
    <citation type="submission" date="2023-06" db="EMBL/GenBank/DDBJ databases">
        <title>Roseiconus lacunae JC819 isolated from Gulf of Mannar region, Tamil Nadu.</title>
        <authorList>
            <person name="Pk S."/>
            <person name="Ch S."/>
            <person name="Ch V.R."/>
        </authorList>
    </citation>
    <scope>NUCLEOTIDE SEQUENCE [LARGE SCALE GENOMIC DNA]</scope>
    <source>
        <strain evidence="1 2">JC819</strain>
    </source>
</reference>
<name>A0ABT7PES7_9BACT</name>
<accession>A0ABT7PES7</accession>
<protein>
    <submittedName>
        <fullName evidence="1">Uncharacterized protein</fullName>
    </submittedName>
</protein>
<dbReference type="Proteomes" id="UP001239462">
    <property type="component" value="Unassembled WGS sequence"/>
</dbReference>
<gene>
    <name evidence="1" type="ORF">QTN89_06075</name>
</gene>
<dbReference type="EMBL" id="JASZZN010000003">
    <property type="protein sequence ID" value="MDM4014988.1"/>
    <property type="molecule type" value="Genomic_DNA"/>
</dbReference>
<comment type="caution">
    <text evidence="1">The sequence shown here is derived from an EMBL/GenBank/DDBJ whole genome shotgun (WGS) entry which is preliminary data.</text>
</comment>
<organism evidence="1 2">
    <name type="scientific">Roseiconus lacunae</name>
    <dbReference type="NCBI Taxonomy" id="2605694"/>
    <lineage>
        <taxon>Bacteria</taxon>
        <taxon>Pseudomonadati</taxon>
        <taxon>Planctomycetota</taxon>
        <taxon>Planctomycetia</taxon>
        <taxon>Pirellulales</taxon>
        <taxon>Pirellulaceae</taxon>
        <taxon>Roseiconus</taxon>
    </lineage>
</organism>
<keyword evidence="2" id="KW-1185">Reference proteome</keyword>
<proteinExistence type="predicted"/>